<proteinExistence type="predicted"/>
<feature type="transmembrane region" description="Helical" evidence="6">
    <location>
        <begin position="7"/>
        <end position="28"/>
    </location>
</feature>
<evidence type="ECO:0000313" key="8">
    <source>
        <dbReference type="EMBL" id="MFC4408823.1"/>
    </source>
</evidence>
<feature type="domain" description="Cardiolipin synthase N-terminal" evidence="7">
    <location>
        <begin position="21"/>
        <end position="63"/>
    </location>
</feature>
<keyword evidence="3 6" id="KW-0812">Transmembrane</keyword>
<evidence type="ECO:0000256" key="5">
    <source>
        <dbReference type="ARBA" id="ARBA00023136"/>
    </source>
</evidence>
<dbReference type="InterPro" id="IPR027379">
    <property type="entry name" value="CLS_N"/>
</dbReference>
<sequence>MEALSSISWGLILPLLVIQFILLIVAIIDLIRTPETNGPKWMWALIIVFVNIVGPITYFIFGRRQL</sequence>
<keyword evidence="4 6" id="KW-1133">Transmembrane helix</keyword>
<evidence type="ECO:0000256" key="4">
    <source>
        <dbReference type="ARBA" id="ARBA00022989"/>
    </source>
</evidence>
<evidence type="ECO:0000259" key="7">
    <source>
        <dbReference type="Pfam" id="PF13396"/>
    </source>
</evidence>
<evidence type="ECO:0000256" key="2">
    <source>
        <dbReference type="ARBA" id="ARBA00022475"/>
    </source>
</evidence>
<keyword evidence="5 6" id="KW-0472">Membrane</keyword>
<comment type="subcellular location">
    <subcellularLocation>
        <location evidence="1">Cell membrane</location>
        <topology evidence="1">Multi-pass membrane protein</topology>
    </subcellularLocation>
</comment>
<reference evidence="9" key="1">
    <citation type="journal article" date="2019" name="Int. J. Syst. Evol. Microbiol.">
        <title>The Global Catalogue of Microorganisms (GCM) 10K type strain sequencing project: providing services to taxonomists for standard genome sequencing and annotation.</title>
        <authorList>
            <consortium name="The Broad Institute Genomics Platform"/>
            <consortium name="The Broad Institute Genome Sequencing Center for Infectious Disease"/>
            <person name="Wu L."/>
            <person name="Ma J."/>
        </authorList>
    </citation>
    <scope>NUCLEOTIDE SEQUENCE [LARGE SCALE GENOMIC DNA]</scope>
    <source>
        <strain evidence="9">CCUG 59778</strain>
    </source>
</reference>
<keyword evidence="9" id="KW-1185">Reference proteome</keyword>
<protein>
    <submittedName>
        <fullName evidence="8">PLD nuclease N-terminal domain-containing protein</fullName>
    </submittedName>
</protein>
<dbReference type="Proteomes" id="UP001595817">
    <property type="component" value="Unassembled WGS sequence"/>
</dbReference>
<evidence type="ECO:0000256" key="3">
    <source>
        <dbReference type="ARBA" id="ARBA00022692"/>
    </source>
</evidence>
<name>A0ABV8X0H1_9LACT</name>
<dbReference type="RefSeq" id="WP_378150928.1">
    <property type="nucleotide sequence ID" value="NZ_JBHSEC010000001.1"/>
</dbReference>
<dbReference type="Pfam" id="PF13396">
    <property type="entry name" value="PLDc_N"/>
    <property type="match status" value="1"/>
</dbReference>
<organism evidence="8 9">
    <name type="scientific">Chungangia koreensis</name>
    <dbReference type="NCBI Taxonomy" id="752657"/>
    <lineage>
        <taxon>Bacteria</taxon>
        <taxon>Bacillati</taxon>
        <taxon>Bacillota</taxon>
        <taxon>Bacilli</taxon>
        <taxon>Lactobacillales</taxon>
        <taxon>Chungangia</taxon>
    </lineage>
</organism>
<accession>A0ABV8X0H1</accession>
<evidence type="ECO:0000256" key="6">
    <source>
        <dbReference type="SAM" id="Phobius"/>
    </source>
</evidence>
<dbReference type="EMBL" id="JBHSEC010000001">
    <property type="protein sequence ID" value="MFC4408823.1"/>
    <property type="molecule type" value="Genomic_DNA"/>
</dbReference>
<keyword evidence="2" id="KW-1003">Cell membrane</keyword>
<evidence type="ECO:0000256" key="1">
    <source>
        <dbReference type="ARBA" id="ARBA00004651"/>
    </source>
</evidence>
<gene>
    <name evidence="8" type="ORF">ACFOZY_00095</name>
</gene>
<comment type="caution">
    <text evidence="8">The sequence shown here is derived from an EMBL/GenBank/DDBJ whole genome shotgun (WGS) entry which is preliminary data.</text>
</comment>
<feature type="transmembrane region" description="Helical" evidence="6">
    <location>
        <begin position="40"/>
        <end position="61"/>
    </location>
</feature>
<evidence type="ECO:0000313" key="9">
    <source>
        <dbReference type="Proteomes" id="UP001595817"/>
    </source>
</evidence>